<keyword evidence="5 8" id="KW-0547">Nucleotide-binding</keyword>
<keyword evidence="4 8" id="KW-0819">tRNA processing</keyword>
<name>A0ABT1SK47_9FIRM</name>
<dbReference type="InterPro" id="IPR012796">
    <property type="entry name" value="Lysidine-tRNA-synth_C"/>
</dbReference>
<dbReference type="CDD" id="cd01992">
    <property type="entry name" value="TilS_N"/>
    <property type="match status" value="1"/>
</dbReference>
<dbReference type="InterPro" id="IPR014729">
    <property type="entry name" value="Rossmann-like_a/b/a_fold"/>
</dbReference>
<comment type="catalytic activity">
    <reaction evidence="7 8">
        <text>cytidine(34) in tRNA(Ile2) + L-lysine + ATP = lysidine(34) in tRNA(Ile2) + AMP + diphosphate + H(+)</text>
        <dbReference type="Rhea" id="RHEA:43744"/>
        <dbReference type="Rhea" id="RHEA-COMP:10625"/>
        <dbReference type="Rhea" id="RHEA-COMP:10670"/>
        <dbReference type="ChEBI" id="CHEBI:15378"/>
        <dbReference type="ChEBI" id="CHEBI:30616"/>
        <dbReference type="ChEBI" id="CHEBI:32551"/>
        <dbReference type="ChEBI" id="CHEBI:33019"/>
        <dbReference type="ChEBI" id="CHEBI:82748"/>
        <dbReference type="ChEBI" id="CHEBI:83665"/>
        <dbReference type="ChEBI" id="CHEBI:456215"/>
        <dbReference type="EC" id="6.3.4.19"/>
    </reaction>
</comment>
<evidence type="ECO:0000256" key="7">
    <source>
        <dbReference type="ARBA" id="ARBA00048539"/>
    </source>
</evidence>
<evidence type="ECO:0000256" key="4">
    <source>
        <dbReference type="ARBA" id="ARBA00022694"/>
    </source>
</evidence>
<dbReference type="SUPFAM" id="SSF52402">
    <property type="entry name" value="Adenine nucleotide alpha hydrolases-like"/>
    <property type="match status" value="1"/>
</dbReference>
<organism evidence="10 11">
    <name type="scientific">Massilicoli timonensis</name>
    <dbReference type="NCBI Taxonomy" id="2015901"/>
    <lineage>
        <taxon>Bacteria</taxon>
        <taxon>Bacillati</taxon>
        <taxon>Bacillota</taxon>
        <taxon>Erysipelotrichia</taxon>
        <taxon>Erysipelotrichales</taxon>
        <taxon>Erysipelotrichaceae</taxon>
        <taxon>Massilicoli</taxon>
    </lineage>
</organism>
<dbReference type="NCBIfam" id="TIGR02432">
    <property type="entry name" value="lysidine_TilS_N"/>
    <property type="match status" value="1"/>
</dbReference>
<evidence type="ECO:0000256" key="2">
    <source>
        <dbReference type="ARBA" id="ARBA00022490"/>
    </source>
</evidence>
<dbReference type="PANTHER" id="PTHR43033:SF1">
    <property type="entry name" value="TRNA(ILE)-LYSIDINE SYNTHASE-RELATED"/>
    <property type="match status" value="1"/>
</dbReference>
<proteinExistence type="inferred from homology"/>
<dbReference type="Gene3D" id="3.40.50.620">
    <property type="entry name" value="HUPs"/>
    <property type="match status" value="1"/>
</dbReference>
<dbReference type="SUPFAM" id="SSF56037">
    <property type="entry name" value="PheT/TilS domain"/>
    <property type="match status" value="1"/>
</dbReference>
<dbReference type="SMART" id="SM00977">
    <property type="entry name" value="TilS_C"/>
    <property type="match status" value="1"/>
</dbReference>
<dbReference type="InterPro" id="IPR011063">
    <property type="entry name" value="TilS/TtcA_N"/>
</dbReference>
<gene>
    <name evidence="8 10" type="primary">tilS</name>
    <name evidence="10" type="ORF">NE663_04895</name>
</gene>
<dbReference type="NCBIfam" id="TIGR02433">
    <property type="entry name" value="lysidine_TilS_C"/>
    <property type="match status" value="1"/>
</dbReference>
<dbReference type="RefSeq" id="WP_178200810.1">
    <property type="nucleotide sequence ID" value="NZ_CANTYB010000005.1"/>
</dbReference>
<evidence type="ECO:0000256" key="3">
    <source>
        <dbReference type="ARBA" id="ARBA00022598"/>
    </source>
</evidence>
<dbReference type="EC" id="6.3.4.19" evidence="8"/>
<sequence length="409" mass="48128">MANWRELKNRRWVVGVSGGADSMALLAMCLEKQLDVIVAHVNYQKRATANRDMMCVVNFCKAHDVMCHVAYCDPHHQGNFQAYARAYRYDFYRLLADTYSCGGVLVAHQMDDVIETYLMQRKRHATPQYYGIREELILHNILVVRPLLSYTKKDLLKYCEKHAIPYYDDESNFSDDYERNRIRHAVVDTLRLEDKKQMIREIEELNEAKQKQERLLFDAFSKWQMQRSLKDLRAMSETMRLGVLRMFLKTKIDVAKLSGKELQNISDMIMQSTHNWVYELDDTYSLVHNYEILSIEETNCKGYAYTYDAICYEETPYFAIREEGETIERLALAKEDFPITIRNARAGDFIRLRFGTKKVARWFIDRKIPYRQRQLWPVVENAAGNVIFVVGIGCDIAHFTNNSYIFVIK</sequence>
<keyword evidence="3 8" id="KW-0436">Ligase</keyword>
<dbReference type="Proteomes" id="UP001524435">
    <property type="component" value="Unassembled WGS sequence"/>
</dbReference>
<feature type="domain" description="Lysidine-tRNA(Ile) synthetase C-terminal" evidence="9">
    <location>
        <begin position="339"/>
        <end position="408"/>
    </location>
</feature>
<dbReference type="InterPro" id="IPR012795">
    <property type="entry name" value="tRNA_Ile_lys_synt_N"/>
</dbReference>
<comment type="subcellular location">
    <subcellularLocation>
        <location evidence="1 8">Cytoplasm</location>
    </subcellularLocation>
</comment>
<feature type="binding site" evidence="8">
    <location>
        <begin position="17"/>
        <end position="22"/>
    </location>
    <ligand>
        <name>ATP</name>
        <dbReference type="ChEBI" id="CHEBI:30616"/>
    </ligand>
</feature>
<evidence type="ECO:0000313" key="11">
    <source>
        <dbReference type="Proteomes" id="UP001524435"/>
    </source>
</evidence>
<comment type="caution">
    <text evidence="10">The sequence shown here is derived from an EMBL/GenBank/DDBJ whole genome shotgun (WGS) entry which is preliminary data.</text>
</comment>
<dbReference type="GO" id="GO:0032267">
    <property type="term" value="F:tRNA(Ile)-lysidine synthase activity"/>
    <property type="evidence" value="ECO:0007669"/>
    <property type="project" value="UniProtKB-EC"/>
</dbReference>
<dbReference type="EMBL" id="JANGCH010000005">
    <property type="protein sequence ID" value="MCQ5121596.1"/>
    <property type="molecule type" value="Genomic_DNA"/>
</dbReference>
<comment type="function">
    <text evidence="8">Ligates lysine onto the cytidine present at position 34 of the AUA codon-specific tRNA(Ile) that contains the anticodon CAU, in an ATP-dependent manner. Cytidine is converted to lysidine, thus changing the amino acid specificity of the tRNA from methionine to isoleucine.</text>
</comment>
<dbReference type="HAMAP" id="MF_01161">
    <property type="entry name" value="tRNA_Ile_lys_synt"/>
    <property type="match status" value="1"/>
</dbReference>
<protein>
    <recommendedName>
        <fullName evidence="8">tRNA(Ile)-lysidine synthase</fullName>
        <ecNumber evidence="8">6.3.4.19</ecNumber>
    </recommendedName>
    <alternativeName>
        <fullName evidence="8">tRNA(Ile)-2-lysyl-cytidine synthase</fullName>
    </alternativeName>
    <alternativeName>
        <fullName evidence="8">tRNA(Ile)-lysidine synthetase</fullName>
    </alternativeName>
</protein>
<evidence type="ECO:0000256" key="6">
    <source>
        <dbReference type="ARBA" id="ARBA00022840"/>
    </source>
</evidence>
<keyword evidence="2 8" id="KW-0963">Cytoplasm</keyword>
<keyword evidence="6 8" id="KW-0067">ATP-binding</keyword>
<comment type="similarity">
    <text evidence="8">Belongs to the tRNA(Ile)-lysidine synthase family.</text>
</comment>
<evidence type="ECO:0000256" key="5">
    <source>
        <dbReference type="ARBA" id="ARBA00022741"/>
    </source>
</evidence>
<dbReference type="InterPro" id="IPR012094">
    <property type="entry name" value="tRNA_Ile_lys_synt"/>
</dbReference>
<keyword evidence="11" id="KW-1185">Reference proteome</keyword>
<reference evidence="10 11" key="1">
    <citation type="submission" date="2022-06" db="EMBL/GenBank/DDBJ databases">
        <title>Isolation of gut microbiota from human fecal samples.</title>
        <authorList>
            <person name="Pamer E.G."/>
            <person name="Barat B."/>
            <person name="Waligurski E."/>
            <person name="Medina S."/>
            <person name="Paddock L."/>
            <person name="Mostad J."/>
        </authorList>
    </citation>
    <scope>NUCLEOTIDE SEQUENCE [LARGE SCALE GENOMIC DNA]</scope>
    <source>
        <strain evidence="10 11">DFI.6.1</strain>
    </source>
</reference>
<dbReference type="Pfam" id="PF01171">
    <property type="entry name" value="ATP_bind_3"/>
    <property type="match status" value="1"/>
</dbReference>
<dbReference type="PANTHER" id="PTHR43033">
    <property type="entry name" value="TRNA(ILE)-LYSIDINE SYNTHASE-RELATED"/>
    <property type="match status" value="1"/>
</dbReference>
<evidence type="ECO:0000256" key="1">
    <source>
        <dbReference type="ARBA" id="ARBA00004496"/>
    </source>
</evidence>
<evidence type="ECO:0000256" key="8">
    <source>
        <dbReference type="HAMAP-Rule" id="MF_01161"/>
    </source>
</evidence>
<accession>A0ABT1SK47</accession>
<evidence type="ECO:0000313" key="10">
    <source>
        <dbReference type="EMBL" id="MCQ5121596.1"/>
    </source>
</evidence>
<comment type="domain">
    <text evidence="8">The N-terminal region contains the highly conserved SGGXDS motif, predicted to be a P-loop motif involved in ATP binding.</text>
</comment>
<dbReference type="Pfam" id="PF11734">
    <property type="entry name" value="TilS_C"/>
    <property type="match status" value="1"/>
</dbReference>
<evidence type="ECO:0000259" key="9">
    <source>
        <dbReference type="SMART" id="SM00977"/>
    </source>
</evidence>